<dbReference type="GO" id="GO:0046872">
    <property type="term" value="F:metal ion binding"/>
    <property type="evidence" value="ECO:0007669"/>
    <property type="project" value="UniProtKB-KW"/>
</dbReference>
<evidence type="ECO:0000256" key="3">
    <source>
        <dbReference type="ARBA" id="ARBA00022833"/>
    </source>
</evidence>
<dbReference type="STRING" id="86259.A0A4Z1NFR6"/>
<comment type="similarity">
    <text evidence="1">Belongs to the Gfa family.</text>
</comment>
<dbReference type="Pfam" id="PF04828">
    <property type="entry name" value="GFA"/>
    <property type="match status" value="1"/>
</dbReference>
<feature type="domain" description="CENP-V/GFA" evidence="5">
    <location>
        <begin position="4"/>
        <end position="125"/>
    </location>
</feature>
<gene>
    <name evidence="6" type="ORF">E6O75_ATG10187</name>
</gene>
<dbReference type="Proteomes" id="UP000298493">
    <property type="component" value="Unassembled WGS sequence"/>
</dbReference>
<dbReference type="PROSITE" id="PS51891">
    <property type="entry name" value="CENP_V_GFA"/>
    <property type="match status" value="1"/>
</dbReference>
<evidence type="ECO:0000313" key="6">
    <source>
        <dbReference type="EMBL" id="TID13327.1"/>
    </source>
</evidence>
<dbReference type="InterPro" id="IPR011057">
    <property type="entry name" value="Mss4-like_sf"/>
</dbReference>
<dbReference type="AlphaFoldDB" id="A0A4Z1NFR6"/>
<keyword evidence="7" id="KW-1185">Reference proteome</keyword>
<evidence type="ECO:0000256" key="2">
    <source>
        <dbReference type="ARBA" id="ARBA00022723"/>
    </source>
</evidence>
<dbReference type="Gene3D" id="3.90.1590.10">
    <property type="entry name" value="glutathione-dependent formaldehyde- activating enzyme (gfa)"/>
    <property type="match status" value="1"/>
</dbReference>
<accession>A0A4Z1NFR6</accession>
<keyword evidence="4" id="KW-0456">Lyase</keyword>
<keyword evidence="2" id="KW-0479">Metal-binding</keyword>
<evidence type="ECO:0000256" key="1">
    <source>
        <dbReference type="ARBA" id="ARBA00005495"/>
    </source>
</evidence>
<sequence>MAPFNGTCNCGAISTESPKMPDICVKGHCQSCRVSSGGLFSAIFPVLMKDMTIHGKPKVYVDRDTTPGKPVNHNFCADCGCTILSTTESENHETGYVKGGLFTKAGFALPPPGAEIFWHRREKWEKPTEGVERQ</sequence>
<evidence type="ECO:0000259" key="5">
    <source>
        <dbReference type="PROSITE" id="PS51891"/>
    </source>
</evidence>
<keyword evidence="3" id="KW-0862">Zinc</keyword>
<evidence type="ECO:0000313" key="7">
    <source>
        <dbReference type="Proteomes" id="UP000298493"/>
    </source>
</evidence>
<name>A0A4Z1NFR6_9PEZI</name>
<dbReference type="GO" id="GO:0016846">
    <property type="term" value="F:carbon-sulfur lyase activity"/>
    <property type="evidence" value="ECO:0007669"/>
    <property type="project" value="InterPro"/>
</dbReference>
<dbReference type="PANTHER" id="PTHR33337">
    <property type="entry name" value="GFA DOMAIN-CONTAINING PROTEIN"/>
    <property type="match status" value="1"/>
</dbReference>
<reference evidence="6 7" key="1">
    <citation type="submission" date="2019-04" db="EMBL/GenBank/DDBJ databases">
        <title>High contiguity whole genome sequence and gene annotation resource for two Venturia nashicola isolates.</title>
        <authorList>
            <person name="Prokchorchik M."/>
            <person name="Won K."/>
            <person name="Lee Y."/>
            <person name="Choi E.D."/>
            <person name="Segonzac C."/>
            <person name="Sohn K.H."/>
        </authorList>
    </citation>
    <scope>NUCLEOTIDE SEQUENCE [LARGE SCALE GENOMIC DNA]</scope>
    <source>
        <strain evidence="6 7">PRI2</strain>
    </source>
</reference>
<proteinExistence type="inferred from homology"/>
<dbReference type="EMBL" id="SNSC02000027">
    <property type="protein sequence ID" value="TID13327.1"/>
    <property type="molecule type" value="Genomic_DNA"/>
</dbReference>
<dbReference type="PANTHER" id="PTHR33337:SF40">
    <property type="entry name" value="CENP-V_GFA DOMAIN-CONTAINING PROTEIN-RELATED"/>
    <property type="match status" value="1"/>
</dbReference>
<dbReference type="InterPro" id="IPR006913">
    <property type="entry name" value="CENP-V/GFA"/>
</dbReference>
<evidence type="ECO:0000256" key="4">
    <source>
        <dbReference type="ARBA" id="ARBA00023239"/>
    </source>
</evidence>
<dbReference type="SUPFAM" id="SSF51316">
    <property type="entry name" value="Mss4-like"/>
    <property type="match status" value="1"/>
</dbReference>
<protein>
    <recommendedName>
        <fullName evidence="5">CENP-V/GFA domain-containing protein</fullName>
    </recommendedName>
</protein>
<comment type="caution">
    <text evidence="6">The sequence shown here is derived from an EMBL/GenBank/DDBJ whole genome shotgun (WGS) entry which is preliminary data.</text>
</comment>
<organism evidence="6 7">
    <name type="scientific">Venturia nashicola</name>
    <dbReference type="NCBI Taxonomy" id="86259"/>
    <lineage>
        <taxon>Eukaryota</taxon>
        <taxon>Fungi</taxon>
        <taxon>Dikarya</taxon>
        <taxon>Ascomycota</taxon>
        <taxon>Pezizomycotina</taxon>
        <taxon>Dothideomycetes</taxon>
        <taxon>Pleosporomycetidae</taxon>
        <taxon>Venturiales</taxon>
        <taxon>Venturiaceae</taxon>
        <taxon>Venturia</taxon>
    </lineage>
</organism>